<protein>
    <submittedName>
        <fullName evidence="8">Uncharacterized protein</fullName>
    </submittedName>
</protein>
<feature type="transmembrane region" description="Helical" evidence="7">
    <location>
        <begin position="293"/>
        <end position="312"/>
    </location>
</feature>
<evidence type="ECO:0000313" key="9">
    <source>
        <dbReference type="Proteomes" id="UP001642484"/>
    </source>
</evidence>
<feature type="transmembrane region" description="Helical" evidence="7">
    <location>
        <begin position="202"/>
        <end position="223"/>
    </location>
</feature>
<keyword evidence="2" id="KW-0813">Transport</keyword>
<comment type="caution">
    <text evidence="8">The sequence shown here is derived from an EMBL/GenBank/DDBJ whole genome shotgun (WGS) entry which is preliminary data.</text>
</comment>
<reference evidence="8 9" key="1">
    <citation type="submission" date="2024-02" db="EMBL/GenBank/DDBJ databases">
        <authorList>
            <person name="Chen Y."/>
            <person name="Shah S."/>
            <person name="Dougan E. K."/>
            <person name="Thang M."/>
            <person name="Chan C."/>
        </authorList>
    </citation>
    <scope>NUCLEOTIDE SEQUENCE [LARGE SCALE GENOMIC DNA]</scope>
</reference>
<evidence type="ECO:0000256" key="5">
    <source>
        <dbReference type="ARBA" id="ARBA00023136"/>
    </source>
</evidence>
<keyword evidence="4 7" id="KW-1133">Transmembrane helix</keyword>
<evidence type="ECO:0000313" key="8">
    <source>
        <dbReference type="EMBL" id="CAK9038533.1"/>
    </source>
</evidence>
<evidence type="ECO:0000256" key="1">
    <source>
        <dbReference type="ARBA" id="ARBA00004141"/>
    </source>
</evidence>
<feature type="transmembrane region" description="Helical" evidence="7">
    <location>
        <begin position="169"/>
        <end position="190"/>
    </location>
</feature>
<keyword evidence="5 7" id="KW-0472">Membrane</keyword>
<dbReference type="InterPro" id="IPR013657">
    <property type="entry name" value="SCL35B1-4/HUT1"/>
</dbReference>
<evidence type="ECO:0000256" key="2">
    <source>
        <dbReference type="ARBA" id="ARBA00022448"/>
    </source>
</evidence>
<dbReference type="PANTHER" id="PTHR10778">
    <property type="entry name" value="SOLUTE CARRIER FAMILY 35 MEMBER B"/>
    <property type="match status" value="1"/>
</dbReference>
<evidence type="ECO:0000256" key="6">
    <source>
        <dbReference type="SAM" id="MobiDB-lite"/>
    </source>
</evidence>
<keyword evidence="9" id="KW-1185">Reference proteome</keyword>
<organism evidence="8 9">
    <name type="scientific">Durusdinium trenchii</name>
    <dbReference type="NCBI Taxonomy" id="1381693"/>
    <lineage>
        <taxon>Eukaryota</taxon>
        <taxon>Sar</taxon>
        <taxon>Alveolata</taxon>
        <taxon>Dinophyceae</taxon>
        <taxon>Suessiales</taxon>
        <taxon>Symbiodiniaceae</taxon>
        <taxon>Durusdinium</taxon>
    </lineage>
</organism>
<dbReference type="Pfam" id="PF08449">
    <property type="entry name" value="UAA"/>
    <property type="match status" value="1"/>
</dbReference>
<feature type="transmembrane region" description="Helical" evidence="7">
    <location>
        <begin position="43"/>
        <end position="65"/>
    </location>
</feature>
<feature type="transmembrane region" description="Helical" evidence="7">
    <location>
        <begin position="137"/>
        <end position="157"/>
    </location>
</feature>
<dbReference type="Proteomes" id="UP001642484">
    <property type="component" value="Unassembled WGS sequence"/>
</dbReference>
<evidence type="ECO:0000256" key="4">
    <source>
        <dbReference type="ARBA" id="ARBA00022989"/>
    </source>
</evidence>
<gene>
    <name evidence="8" type="ORF">CCMP2556_LOCUS21069</name>
</gene>
<name>A0ABP0LH92_9DINO</name>
<sequence length="342" mass="37622">MEGSQTAQTHPAWCGIYGVGIIGSLVLYGIFQEGIMTVPYDGSLFKFSVFLVLCNRLAAVIFAVVMAKAKGERMANEAPIWKYLIVSLSNVYASSCQYEALKYVSFAVQMLGKSFKMMPVMIWGIIISRKSYSMRDWMVALAVTLGCTEFLMTGPTHSKVNSANSMKGFMLLGGFLVLDGLTSTFQEKLFKEHKTTKYNQMLYINLLSATVSAVTLLATGDLMPAISFGMEHPKFLLDSALLSGSAVASQWCIYSQIKEFGALVFAATMNVRQVVSILISYVKYHNPVTGLQILGLLMIFAALFFKSIAAIMDTPNAEKKPLTKDLKVEKAEDARTDGDKKV</sequence>
<proteinExistence type="predicted"/>
<dbReference type="PANTHER" id="PTHR10778:SF13">
    <property type="entry name" value="ADENOSINE 3'-PHOSPHO 5'-PHOSPHOSULFATE TRANSPORTER 1"/>
    <property type="match status" value="1"/>
</dbReference>
<dbReference type="EMBL" id="CAXAMN010012559">
    <property type="protein sequence ID" value="CAK9038533.1"/>
    <property type="molecule type" value="Genomic_DNA"/>
</dbReference>
<evidence type="ECO:0000256" key="3">
    <source>
        <dbReference type="ARBA" id="ARBA00022692"/>
    </source>
</evidence>
<feature type="region of interest" description="Disordered" evidence="6">
    <location>
        <begin position="322"/>
        <end position="342"/>
    </location>
</feature>
<feature type="transmembrane region" description="Helical" evidence="7">
    <location>
        <begin position="12"/>
        <end position="31"/>
    </location>
</feature>
<accession>A0ABP0LH92</accession>
<keyword evidence="3 7" id="KW-0812">Transmembrane</keyword>
<comment type="subcellular location">
    <subcellularLocation>
        <location evidence="1">Membrane</location>
        <topology evidence="1">Multi-pass membrane protein</topology>
    </subcellularLocation>
</comment>
<evidence type="ECO:0000256" key="7">
    <source>
        <dbReference type="SAM" id="Phobius"/>
    </source>
</evidence>